<protein>
    <submittedName>
        <fullName evidence="1">Phage tail assembly chaperone</fullName>
    </submittedName>
</protein>
<sequence length="135" mass="14720">MAKAKKDLRALALAPNAGFRRKTVIVPEWGGVTVTLREPSAGAWALWQDILSPQEEEEQALSVAEKTRRNIRGDVVLFIDVLRDEHGEPVFTAADADTVAGIYGPIHSRLLHHALELMTSQADAEKKSGNPPLSS</sequence>
<dbReference type="InterPro" id="IPR038556">
    <property type="entry name" value="TAC_Gp13-like_sf"/>
</dbReference>
<name>A0ABT5LJ77_9GAMM</name>
<dbReference type="InterPro" id="IPR010411">
    <property type="entry name" value="TAC_Gp13-like"/>
</dbReference>
<proteinExistence type="predicted"/>
<keyword evidence="2" id="KW-1185">Reference proteome</keyword>
<accession>A0ABT5LJ77</accession>
<gene>
    <name evidence="1" type="ORF">PSI23_17675</name>
</gene>
<reference evidence="1 2" key="1">
    <citation type="submission" date="2023-02" db="EMBL/GenBank/DDBJ databases">
        <title>Entomopathogenic bacteria.</title>
        <authorList>
            <person name="Machado R.A."/>
        </authorList>
    </citation>
    <scope>NUCLEOTIDE SEQUENCE [LARGE SCALE GENOMIC DNA]</scope>
    <source>
        <strain evidence="1 2">XENO-10</strain>
    </source>
</reference>
<dbReference type="EMBL" id="JAQRFI010000056">
    <property type="protein sequence ID" value="MDC9591065.1"/>
    <property type="molecule type" value="Genomic_DNA"/>
</dbReference>
<organism evidence="1 2">
    <name type="scientific">Xenorhabdus yunnanensis</name>
    <dbReference type="NCBI Taxonomy" id="3025878"/>
    <lineage>
        <taxon>Bacteria</taxon>
        <taxon>Pseudomonadati</taxon>
        <taxon>Pseudomonadota</taxon>
        <taxon>Gammaproteobacteria</taxon>
        <taxon>Enterobacterales</taxon>
        <taxon>Morganellaceae</taxon>
        <taxon>Xenorhabdus</taxon>
    </lineage>
</organism>
<dbReference type="RefSeq" id="WP_273556307.1">
    <property type="nucleotide sequence ID" value="NZ_JAQRFI010000056.1"/>
</dbReference>
<comment type="caution">
    <text evidence="1">The sequence shown here is derived from an EMBL/GenBank/DDBJ whole genome shotgun (WGS) entry which is preliminary data.</text>
</comment>
<evidence type="ECO:0000313" key="2">
    <source>
        <dbReference type="Proteomes" id="UP001217178"/>
    </source>
</evidence>
<dbReference type="Pfam" id="PF06222">
    <property type="entry name" value="Phage_TAC_1"/>
    <property type="match status" value="1"/>
</dbReference>
<dbReference type="Gene3D" id="3.30.2220.20">
    <property type="entry name" value="Phage tail assembly chaperone gp13-like"/>
    <property type="match status" value="1"/>
</dbReference>
<evidence type="ECO:0000313" key="1">
    <source>
        <dbReference type="EMBL" id="MDC9591065.1"/>
    </source>
</evidence>
<dbReference type="Proteomes" id="UP001217178">
    <property type="component" value="Unassembled WGS sequence"/>
</dbReference>